<accession>A0A9X1LJ78</accession>
<protein>
    <submittedName>
        <fullName evidence="2">DUF1328 domain-containing protein</fullName>
    </submittedName>
</protein>
<comment type="caution">
    <text evidence="2">The sequence shown here is derived from an EMBL/GenBank/DDBJ whole genome shotgun (WGS) entry which is preliminary data.</text>
</comment>
<dbReference type="Proteomes" id="UP001139414">
    <property type="component" value="Unassembled WGS sequence"/>
</dbReference>
<dbReference type="AlphaFoldDB" id="A0A9X1LJ78"/>
<dbReference type="EMBL" id="JAJBZG010000004">
    <property type="protein sequence ID" value="MCB7481390.1"/>
    <property type="molecule type" value="Genomic_DNA"/>
</dbReference>
<sequence>MKSKALLFLILALITGVVGFTGLSFDGIEVIRVMFLIFADLLVISLMAKLFFPDKPKLKYQPVNK</sequence>
<proteinExistence type="predicted"/>
<name>A0A9X1LJ78_9FLAO</name>
<feature type="transmembrane region" description="Helical" evidence="1">
    <location>
        <begin position="29"/>
        <end position="52"/>
    </location>
</feature>
<keyword evidence="1" id="KW-0472">Membrane</keyword>
<evidence type="ECO:0000313" key="3">
    <source>
        <dbReference type="Proteomes" id="UP001139414"/>
    </source>
</evidence>
<evidence type="ECO:0000313" key="2">
    <source>
        <dbReference type="EMBL" id="MCB7481390.1"/>
    </source>
</evidence>
<keyword evidence="1" id="KW-0812">Transmembrane</keyword>
<organism evidence="2 3">
    <name type="scientific">Christiangramia sediminis</name>
    <dbReference type="NCBI Taxonomy" id="2881336"/>
    <lineage>
        <taxon>Bacteria</taxon>
        <taxon>Pseudomonadati</taxon>
        <taxon>Bacteroidota</taxon>
        <taxon>Flavobacteriia</taxon>
        <taxon>Flavobacteriales</taxon>
        <taxon>Flavobacteriaceae</taxon>
        <taxon>Christiangramia</taxon>
    </lineage>
</organism>
<gene>
    <name evidence="2" type="ORF">LGQ90_08975</name>
</gene>
<evidence type="ECO:0000256" key="1">
    <source>
        <dbReference type="SAM" id="Phobius"/>
    </source>
</evidence>
<reference evidence="2" key="1">
    <citation type="submission" date="2021-10" db="EMBL/GenBank/DDBJ databases">
        <title>Gramella sp. ASW11-100T, isolated from marine sediment.</title>
        <authorList>
            <person name="Xia C."/>
        </authorList>
    </citation>
    <scope>NUCLEOTIDE SEQUENCE</scope>
    <source>
        <strain evidence="2">ASW11-100</strain>
    </source>
</reference>
<keyword evidence="3" id="KW-1185">Reference proteome</keyword>
<keyword evidence="1" id="KW-1133">Transmembrane helix</keyword>
<dbReference type="RefSeq" id="WP_229340288.1">
    <property type="nucleotide sequence ID" value="NZ_JAJBZG010000004.1"/>
</dbReference>